<sequence length="114" mass="13122">MFLDHDFVLLSLEKLIFLFEASLRLFWNGLLTFISWSDEETISDLELFPPESSYFHNTPVGGRLCHDGFSMQKDPNIWWKRDLSLVESGNTLAPCHRGPNMVRSSIGSTIVICW</sequence>
<keyword evidence="2" id="KW-1185">Reference proteome</keyword>
<evidence type="ECO:0000313" key="1">
    <source>
        <dbReference type="EMBL" id="GBM65901.1"/>
    </source>
</evidence>
<accession>A0A4Y2HKK7</accession>
<name>A0A4Y2HKK7_ARAVE</name>
<dbReference type="EMBL" id="BGPR01002000">
    <property type="protein sequence ID" value="GBM65901.1"/>
    <property type="molecule type" value="Genomic_DNA"/>
</dbReference>
<dbReference type="Proteomes" id="UP000499080">
    <property type="component" value="Unassembled WGS sequence"/>
</dbReference>
<organism evidence="1 2">
    <name type="scientific">Araneus ventricosus</name>
    <name type="common">Orbweaver spider</name>
    <name type="synonym">Epeira ventricosa</name>
    <dbReference type="NCBI Taxonomy" id="182803"/>
    <lineage>
        <taxon>Eukaryota</taxon>
        <taxon>Metazoa</taxon>
        <taxon>Ecdysozoa</taxon>
        <taxon>Arthropoda</taxon>
        <taxon>Chelicerata</taxon>
        <taxon>Arachnida</taxon>
        <taxon>Araneae</taxon>
        <taxon>Araneomorphae</taxon>
        <taxon>Entelegynae</taxon>
        <taxon>Araneoidea</taxon>
        <taxon>Araneidae</taxon>
        <taxon>Araneus</taxon>
    </lineage>
</organism>
<proteinExistence type="predicted"/>
<gene>
    <name evidence="1" type="ORF">AVEN_23931_1</name>
</gene>
<comment type="caution">
    <text evidence="1">The sequence shown here is derived from an EMBL/GenBank/DDBJ whole genome shotgun (WGS) entry which is preliminary data.</text>
</comment>
<reference evidence="1 2" key="1">
    <citation type="journal article" date="2019" name="Sci. Rep.">
        <title>Orb-weaving spider Araneus ventricosus genome elucidates the spidroin gene catalogue.</title>
        <authorList>
            <person name="Kono N."/>
            <person name="Nakamura H."/>
            <person name="Ohtoshi R."/>
            <person name="Moran D.A.P."/>
            <person name="Shinohara A."/>
            <person name="Yoshida Y."/>
            <person name="Fujiwara M."/>
            <person name="Mori M."/>
            <person name="Tomita M."/>
            <person name="Arakawa K."/>
        </authorList>
    </citation>
    <scope>NUCLEOTIDE SEQUENCE [LARGE SCALE GENOMIC DNA]</scope>
</reference>
<evidence type="ECO:0000313" key="2">
    <source>
        <dbReference type="Proteomes" id="UP000499080"/>
    </source>
</evidence>
<protein>
    <submittedName>
        <fullName evidence="1">Uncharacterized protein</fullName>
    </submittedName>
</protein>
<dbReference type="AlphaFoldDB" id="A0A4Y2HKK7"/>